<reference evidence="3" key="1">
    <citation type="journal article" date="2019" name="Int. J. Syst. Evol. Microbiol.">
        <title>The Global Catalogue of Microorganisms (GCM) 10K type strain sequencing project: providing services to taxonomists for standard genome sequencing and annotation.</title>
        <authorList>
            <consortium name="The Broad Institute Genomics Platform"/>
            <consortium name="The Broad Institute Genome Sequencing Center for Infectious Disease"/>
            <person name="Wu L."/>
            <person name="Ma J."/>
        </authorList>
    </citation>
    <scope>NUCLEOTIDE SEQUENCE [LARGE SCALE GENOMIC DNA]</scope>
    <source>
        <strain evidence="3">JCM 13006</strain>
    </source>
</reference>
<dbReference type="EMBL" id="BAABIS010000001">
    <property type="protein sequence ID" value="GAA4866757.1"/>
    <property type="molecule type" value="Genomic_DNA"/>
</dbReference>
<dbReference type="PANTHER" id="PTHR46623:SF6">
    <property type="entry name" value="ALPHA_BETA-HYDROLASES SUPERFAMILY PROTEIN"/>
    <property type="match status" value="1"/>
</dbReference>
<dbReference type="Proteomes" id="UP001501752">
    <property type="component" value="Unassembled WGS sequence"/>
</dbReference>
<protein>
    <recommendedName>
        <fullName evidence="1">Dienelactone hydrolase domain-containing protein</fullName>
    </recommendedName>
</protein>
<proteinExistence type="predicted"/>
<gene>
    <name evidence="2" type="ORF">GCM10023235_51510</name>
</gene>
<comment type="caution">
    <text evidence="2">The sequence shown here is derived from an EMBL/GenBank/DDBJ whole genome shotgun (WGS) entry which is preliminary data.</text>
</comment>
<accession>A0ABP9E5M3</accession>
<dbReference type="PANTHER" id="PTHR46623">
    <property type="entry name" value="CARBOXYMETHYLENEBUTENOLIDASE-RELATED"/>
    <property type="match status" value="1"/>
</dbReference>
<dbReference type="SUPFAM" id="SSF53474">
    <property type="entry name" value="alpha/beta-Hydrolases"/>
    <property type="match status" value="1"/>
</dbReference>
<organism evidence="2 3">
    <name type="scientific">Kitasatospora terrestris</name>
    <dbReference type="NCBI Taxonomy" id="258051"/>
    <lineage>
        <taxon>Bacteria</taxon>
        <taxon>Bacillati</taxon>
        <taxon>Actinomycetota</taxon>
        <taxon>Actinomycetes</taxon>
        <taxon>Kitasatosporales</taxon>
        <taxon>Streptomycetaceae</taxon>
        <taxon>Kitasatospora</taxon>
    </lineage>
</organism>
<dbReference type="InterPro" id="IPR002925">
    <property type="entry name" value="Dienelactn_hydro"/>
</dbReference>
<evidence type="ECO:0000259" key="1">
    <source>
        <dbReference type="Pfam" id="PF01738"/>
    </source>
</evidence>
<dbReference type="InterPro" id="IPR029058">
    <property type="entry name" value="AB_hydrolase_fold"/>
</dbReference>
<keyword evidence="3" id="KW-1185">Reference proteome</keyword>
<dbReference type="Gene3D" id="3.40.50.1820">
    <property type="entry name" value="alpha/beta hydrolase"/>
    <property type="match status" value="1"/>
</dbReference>
<evidence type="ECO:0000313" key="2">
    <source>
        <dbReference type="EMBL" id="GAA4866757.1"/>
    </source>
</evidence>
<name>A0ABP9E5M3_9ACTN</name>
<dbReference type="InterPro" id="IPR051049">
    <property type="entry name" value="Dienelactone_hydrolase-like"/>
</dbReference>
<evidence type="ECO:0000313" key="3">
    <source>
        <dbReference type="Proteomes" id="UP001501752"/>
    </source>
</evidence>
<dbReference type="RefSeq" id="WP_345699239.1">
    <property type="nucleotide sequence ID" value="NZ_BAABIS010000001.1"/>
</dbReference>
<feature type="domain" description="Dienelactone hydrolase" evidence="1">
    <location>
        <begin position="17"/>
        <end position="245"/>
    </location>
</feature>
<sequence>MTGNVSERWVALGDGAEGYLVLPQGREVRGAVVAAGEFFGVTDHLKDVCGRLAAEGFAVLAPDFYWRDTRRAGFGYDDEGRAEGRRLMTGLRREEVLADLAAARRVAAGYAGGGGTALLGFSLGGHIAVLGATELRFDLVVSFYGGWLLDGGIPLAEPVAPAARAAEIAANTGFLLGFFGADDFVMPLDEWHRVGGNLRAAGAAHEQVTYEGVGHGFFNDERPEAYDPEAAADSWRRTLEALAEHVG</sequence>
<dbReference type="Pfam" id="PF01738">
    <property type="entry name" value="DLH"/>
    <property type="match status" value="1"/>
</dbReference>